<dbReference type="EMBL" id="HBGO01036322">
    <property type="protein sequence ID" value="CAD9360712.1"/>
    <property type="molecule type" value="Transcribed_RNA"/>
</dbReference>
<gene>
    <name evidence="4" type="ORF">OSIN01602_LOCUS21014</name>
</gene>
<evidence type="ECO:0000313" key="4">
    <source>
        <dbReference type="EMBL" id="CAD9360712.1"/>
    </source>
</evidence>
<dbReference type="Pfam" id="PF03067">
    <property type="entry name" value="LPMO_10"/>
    <property type="match status" value="1"/>
</dbReference>
<name>A0A7S2EXU5_TRICV</name>
<evidence type="ECO:0000256" key="2">
    <source>
        <dbReference type="SAM" id="SignalP"/>
    </source>
</evidence>
<protein>
    <recommendedName>
        <fullName evidence="3">Chitin-binding type-4 domain-containing protein</fullName>
    </recommendedName>
</protein>
<dbReference type="InterPro" id="IPR004302">
    <property type="entry name" value="Cellulose/chitin-bd_N"/>
</dbReference>
<feature type="signal peptide" evidence="2">
    <location>
        <begin position="1"/>
        <end position="30"/>
    </location>
</feature>
<feature type="chain" id="PRO_5031342885" description="Chitin-binding type-4 domain-containing protein" evidence="2">
    <location>
        <begin position="31"/>
        <end position="378"/>
    </location>
</feature>
<sequence length="378" mass="42378">MNRRVVFLSTPTLLGILLSGASHFLTPVSGHGFLKSPRSRNLHAYIEGKYSGGGDDTPRKDTCPHCLNRGGTLARCGLFQGHNYDEPENVEGDLMPTTIQDTYVEGDEIIVESVITAHHKGHLTLKACAIEEGEIPSQDCFDENPLTFIEDMYYGANPDPDYPERAYIPPVNVMENFRRDSTVVPNSLKFKHKYQLPSSLRGSLVLIQWQYLTANSCIHKGYKNYDWPRGWDDNKHLPTCGKLPEDGDGVPEQFWNCAEVEILPKGSSHAEESSEESSEEFSDTSQGEPTDLDSNNESESTSLESSESFDDESYGYDDPRNHYFCGTSWRRAKRKCLENRADHCPEGTDRVCPDGQQCYADLPCNAMASGRRTRSLRG</sequence>
<feature type="domain" description="Chitin-binding type-4" evidence="3">
    <location>
        <begin position="31"/>
        <end position="260"/>
    </location>
</feature>
<feature type="compositionally biased region" description="Acidic residues" evidence="1">
    <location>
        <begin position="273"/>
        <end position="282"/>
    </location>
</feature>
<organism evidence="4">
    <name type="scientific">Trieres chinensis</name>
    <name type="common">Marine centric diatom</name>
    <name type="synonym">Odontella sinensis</name>
    <dbReference type="NCBI Taxonomy" id="1514140"/>
    <lineage>
        <taxon>Eukaryota</taxon>
        <taxon>Sar</taxon>
        <taxon>Stramenopiles</taxon>
        <taxon>Ochrophyta</taxon>
        <taxon>Bacillariophyta</taxon>
        <taxon>Mediophyceae</taxon>
        <taxon>Biddulphiophycidae</taxon>
        <taxon>Eupodiscales</taxon>
        <taxon>Parodontellaceae</taxon>
        <taxon>Trieres</taxon>
    </lineage>
</organism>
<keyword evidence="2" id="KW-0732">Signal</keyword>
<feature type="compositionally biased region" description="Low complexity" evidence="1">
    <location>
        <begin position="297"/>
        <end position="306"/>
    </location>
</feature>
<accession>A0A7S2EXU5</accession>
<proteinExistence type="predicted"/>
<evidence type="ECO:0000259" key="3">
    <source>
        <dbReference type="Pfam" id="PF03067"/>
    </source>
</evidence>
<feature type="region of interest" description="Disordered" evidence="1">
    <location>
        <begin position="266"/>
        <end position="314"/>
    </location>
</feature>
<reference evidence="4" key="1">
    <citation type="submission" date="2021-01" db="EMBL/GenBank/DDBJ databases">
        <authorList>
            <person name="Corre E."/>
            <person name="Pelletier E."/>
            <person name="Niang G."/>
            <person name="Scheremetjew M."/>
            <person name="Finn R."/>
            <person name="Kale V."/>
            <person name="Holt S."/>
            <person name="Cochrane G."/>
            <person name="Meng A."/>
            <person name="Brown T."/>
            <person name="Cohen L."/>
        </authorList>
    </citation>
    <scope>NUCLEOTIDE SEQUENCE</scope>
    <source>
        <strain evidence="4">Grunow 1884</strain>
    </source>
</reference>
<dbReference type="AlphaFoldDB" id="A0A7S2EXU5"/>
<evidence type="ECO:0000256" key="1">
    <source>
        <dbReference type="SAM" id="MobiDB-lite"/>
    </source>
</evidence>